<feature type="signal peptide" evidence="1">
    <location>
        <begin position="1"/>
        <end position="19"/>
    </location>
</feature>
<name>A0A2T0T7Z8_9PSEU</name>
<comment type="caution">
    <text evidence="2">The sequence shown here is derived from an EMBL/GenBank/DDBJ whole genome shotgun (WGS) entry which is preliminary data.</text>
</comment>
<evidence type="ECO:0000256" key="1">
    <source>
        <dbReference type="SAM" id="SignalP"/>
    </source>
</evidence>
<feature type="chain" id="PRO_5015753841" evidence="1">
    <location>
        <begin position="20"/>
        <end position="154"/>
    </location>
</feature>
<proteinExistence type="predicted"/>
<dbReference type="EMBL" id="PVTF01000005">
    <property type="protein sequence ID" value="PRY41776.1"/>
    <property type="molecule type" value="Genomic_DNA"/>
</dbReference>
<keyword evidence="3" id="KW-1185">Reference proteome</keyword>
<keyword evidence="1" id="KW-0732">Signal</keyword>
<reference evidence="2 3" key="1">
    <citation type="submission" date="2018-03" db="EMBL/GenBank/DDBJ databases">
        <title>Genomic Encyclopedia of Archaeal and Bacterial Type Strains, Phase II (KMG-II): from individual species to whole genera.</title>
        <authorList>
            <person name="Goeker M."/>
        </authorList>
    </citation>
    <scope>NUCLEOTIDE SEQUENCE [LARGE SCALE GENOMIC DNA]</scope>
    <source>
        <strain evidence="2 3">DSM 44720</strain>
    </source>
</reference>
<sequence length="154" mass="16694">MAAVAGLALAMTTTVTALADAPDRQTGPVRVTLKPLSGVVVTPNRYWYIRGEFRFTVKATDVGTEDDQNLFVFVSIPDEIRMTTFSGNRWRCESVVGGLDCSNPDLVVPGESWPALTITTRGTGYVQDTLDVYAIANGDDWAHVGVPFVYDTSS</sequence>
<evidence type="ECO:0000313" key="3">
    <source>
        <dbReference type="Proteomes" id="UP000239494"/>
    </source>
</evidence>
<accession>A0A2T0T7Z8</accession>
<organism evidence="2 3">
    <name type="scientific">Umezawaea tangerina</name>
    <dbReference type="NCBI Taxonomy" id="84725"/>
    <lineage>
        <taxon>Bacteria</taxon>
        <taxon>Bacillati</taxon>
        <taxon>Actinomycetota</taxon>
        <taxon>Actinomycetes</taxon>
        <taxon>Pseudonocardiales</taxon>
        <taxon>Pseudonocardiaceae</taxon>
        <taxon>Umezawaea</taxon>
    </lineage>
</organism>
<dbReference type="Proteomes" id="UP000239494">
    <property type="component" value="Unassembled WGS sequence"/>
</dbReference>
<protein>
    <submittedName>
        <fullName evidence="2">Uncharacterized protein</fullName>
    </submittedName>
</protein>
<dbReference type="AlphaFoldDB" id="A0A2T0T7Z8"/>
<gene>
    <name evidence="2" type="ORF">CLV43_105535</name>
</gene>
<evidence type="ECO:0000313" key="2">
    <source>
        <dbReference type="EMBL" id="PRY41776.1"/>
    </source>
</evidence>